<organism evidence="2 3">
    <name type="scientific">Armillaria borealis</name>
    <dbReference type="NCBI Taxonomy" id="47425"/>
    <lineage>
        <taxon>Eukaryota</taxon>
        <taxon>Fungi</taxon>
        <taxon>Dikarya</taxon>
        <taxon>Basidiomycota</taxon>
        <taxon>Agaricomycotina</taxon>
        <taxon>Agaricomycetes</taxon>
        <taxon>Agaricomycetidae</taxon>
        <taxon>Agaricales</taxon>
        <taxon>Marasmiineae</taxon>
        <taxon>Physalacriaceae</taxon>
        <taxon>Armillaria</taxon>
    </lineage>
</organism>
<reference evidence="2" key="1">
    <citation type="submission" date="2023-06" db="EMBL/GenBank/DDBJ databases">
        <authorList>
            <consortium name="Lawrence Berkeley National Laboratory"/>
            <person name="Ahrendt S."/>
            <person name="Sahu N."/>
            <person name="Indic B."/>
            <person name="Wong-Bajracharya J."/>
            <person name="Merenyi Z."/>
            <person name="Ke H.-M."/>
            <person name="Monk M."/>
            <person name="Kocsube S."/>
            <person name="Drula E."/>
            <person name="Lipzen A."/>
            <person name="Balint B."/>
            <person name="Henrissat B."/>
            <person name="Andreopoulos B."/>
            <person name="Martin F.M."/>
            <person name="Harder C.B."/>
            <person name="Rigling D."/>
            <person name="Ford K.L."/>
            <person name="Foster G.D."/>
            <person name="Pangilinan J."/>
            <person name="Papanicolaou A."/>
            <person name="Barry K."/>
            <person name="LaButti K."/>
            <person name="Viragh M."/>
            <person name="Koriabine M."/>
            <person name="Yan M."/>
            <person name="Riley R."/>
            <person name="Champramary S."/>
            <person name="Plett K.L."/>
            <person name="Tsai I.J."/>
            <person name="Slot J."/>
            <person name="Sipos G."/>
            <person name="Plett J."/>
            <person name="Nagy L.G."/>
            <person name="Grigoriev I.V."/>
        </authorList>
    </citation>
    <scope>NUCLEOTIDE SEQUENCE</scope>
    <source>
        <strain evidence="2">FPL87.14</strain>
    </source>
</reference>
<dbReference type="Proteomes" id="UP001175226">
    <property type="component" value="Unassembled WGS sequence"/>
</dbReference>
<dbReference type="EMBL" id="JAUEPT010000514">
    <property type="protein sequence ID" value="KAK0421561.1"/>
    <property type="molecule type" value="Genomic_DNA"/>
</dbReference>
<keyword evidence="1" id="KW-0812">Transmembrane</keyword>
<keyword evidence="1" id="KW-1133">Transmembrane helix</keyword>
<evidence type="ECO:0000313" key="3">
    <source>
        <dbReference type="Proteomes" id="UP001175226"/>
    </source>
</evidence>
<feature type="transmembrane region" description="Helical" evidence="1">
    <location>
        <begin position="21"/>
        <end position="38"/>
    </location>
</feature>
<name>A0AA39M4Q0_9AGAR</name>
<comment type="caution">
    <text evidence="2">The sequence shown here is derived from an EMBL/GenBank/DDBJ whole genome shotgun (WGS) entry which is preliminary data.</text>
</comment>
<protein>
    <submittedName>
        <fullName evidence="2">Uncharacterized protein</fullName>
    </submittedName>
</protein>
<evidence type="ECO:0000313" key="2">
    <source>
        <dbReference type="EMBL" id="KAK0421561.1"/>
    </source>
</evidence>
<dbReference type="AlphaFoldDB" id="A0AA39M4Q0"/>
<accession>A0AA39M4Q0</accession>
<gene>
    <name evidence="2" type="ORF">EV421DRAFT_2027607</name>
</gene>
<sequence>MVVSLKDDKITYRFGRDIRTLVLYLFLSCFIFYNKYAARSLLFNIVWVTRRSQESVRPRTLPRESALTTADKTSTYVFLQDGHLPVLVVVPR</sequence>
<keyword evidence="3" id="KW-1185">Reference proteome</keyword>
<evidence type="ECO:0000256" key="1">
    <source>
        <dbReference type="SAM" id="Phobius"/>
    </source>
</evidence>
<keyword evidence="1" id="KW-0472">Membrane</keyword>
<proteinExistence type="predicted"/>